<evidence type="ECO:0000313" key="3">
    <source>
        <dbReference type="Proteomes" id="UP001165121"/>
    </source>
</evidence>
<keyword evidence="1" id="KW-0472">Membrane</keyword>
<evidence type="ECO:0000256" key="1">
    <source>
        <dbReference type="SAM" id="Phobius"/>
    </source>
</evidence>
<organism evidence="2 3">
    <name type="scientific">Phytophthora fragariaefolia</name>
    <dbReference type="NCBI Taxonomy" id="1490495"/>
    <lineage>
        <taxon>Eukaryota</taxon>
        <taxon>Sar</taxon>
        <taxon>Stramenopiles</taxon>
        <taxon>Oomycota</taxon>
        <taxon>Peronosporomycetes</taxon>
        <taxon>Peronosporales</taxon>
        <taxon>Peronosporaceae</taxon>
        <taxon>Phytophthora</taxon>
    </lineage>
</organism>
<dbReference type="AlphaFoldDB" id="A0A9W6XYD6"/>
<proteinExistence type="predicted"/>
<dbReference type="SUPFAM" id="SSF53098">
    <property type="entry name" value="Ribonuclease H-like"/>
    <property type="match status" value="1"/>
</dbReference>
<dbReference type="InterPro" id="IPR012337">
    <property type="entry name" value="RNaseH-like_sf"/>
</dbReference>
<name>A0A9W6XYD6_9STRA</name>
<dbReference type="OrthoDB" id="128715at2759"/>
<evidence type="ECO:0000313" key="2">
    <source>
        <dbReference type="EMBL" id="GMF48541.1"/>
    </source>
</evidence>
<keyword evidence="1" id="KW-0812">Transmembrane</keyword>
<accession>A0A9W6XYD6</accession>
<keyword evidence="3" id="KW-1185">Reference proteome</keyword>
<gene>
    <name evidence="2" type="ORF">Pfra01_001879500</name>
</gene>
<dbReference type="PANTHER" id="PTHR40866:SF1">
    <property type="entry name" value="BED-TYPE DOMAIN-CONTAINING PROTEIN"/>
    <property type="match status" value="1"/>
</dbReference>
<dbReference type="EMBL" id="BSXT01002377">
    <property type="protein sequence ID" value="GMF48541.1"/>
    <property type="molecule type" value="Genomic_DNA"/>
</dbReference>
<feature type="transmembrane region" description="Helical" evidence="1">
    <location>
        <begin position="80"/>
        <end position="100"/>
    </location>
</feature>
<keyword evidence="1" id="KW-1133">Transmembrane helix</keyword>
<sequence length="235" mass="27167">MLTRYFELLPFVDAEDEELAELLPTAASNRRLQDLLGELRDVESVSKALQSTDANLLDVRVWFDGLIAAKSAYARYLGTYPCYLMLLVHLLILIKFYFIIAPGADFVHSPDFEAGCVRVLKGQAKRLTRMEKVALERFLASPPAVKEENEEKNEEASISFVERLQKRRRLEEYQPSYDLLTSIPPTSNMVERFFTIARTTFGQQRRSLQPYTLEMLLFLRQNDDYWDAHTVESAE</sequence>
<comment type="caution">
    <text evidence="2">The sequence shown here is derived from an EMBL/GenBank/DDBJ whole genome shotgun (WGS) entry which is preliminary data.</text>
</comment>
<protein>
    <submittedName>
        <fullName evidence="2">Unnamed protein product</fullName>
    </submittedName>
</protein>
<dbReference type="PANTHER" id="PTHR40866">
    <property type="entry name" value="BED-TYPE DOMAIN-CONTAINING PROTEIN"/>
    <property type="match status" value="1"/>
</dbReference>
<dbReference type="Proteomes" id="UP001165121">
    <property type="component" value="Unassembled WGS sequence"/>
</dbReference>
<reference evidence="2" key="1">
    <citation type="submission" date="2023-04" db="EMBL/GenBank/DDBJ databases">
        <title>Phytophthora fragariaefolia NBRC 109709.</title>
        <authorList>
            <person name="Ichikawa N."/>
            <person name="Sato H."/>
            <person name="Tonouchi N."/>
        </authorList>
    </citation>
    <scope>NUCLEOTIDE SEQUENCE</scope>
    <source>
        <strain evidence="2">NBRC 109709</strain>
    </source>
</reference>